<dbReference type="PANTHER" id="PTHR37848:SF1">
    <property type="entry name" value="SUN DOMAIN-CONTAINING PROTEIN"/>
    <property type="match status" value="1"/>
</dbReference>
<accession>A0A162PMD2</accession>
<evidence type="ECO:0000313" key="4">
    <source>
        <dbReference type="Proteomes" id="UP000077315"/>
    </source>
</evidence>
<sequence>MSKKLHDYYYTYTSPSSSAVPSAPPEEAGSSSLPSYDDAIKPYDLNSQEPPAKRPLAGFVRDATIISFDPPSSDDPGEGNSSTDPLLANEEENPYRGRPPPPNYSIYHAPFYRTTEEVISRDDHLNRDGEALLQFLNEHNTVPGMAVHFYGYHEETHWRRRTTRDSDGNITEESEPVTQRVDDFTFDVDCSQDIIPICQGIYVLPDKKTGLVKAVRALCDEYVHEKNKLKELQLTKVVNWNYPELTKAFTAAIRAHGYTSTVEISYRMKSHKVIVKTSSWISRTSDNRVVQVLLFISCLWIIVWPIIWFCKKKFGHTTLKSEWIMSVSERDWYQRHIHEVLGQVRKENAYNVPFIL</sequence>
<protein>
    <submittedName>
        <fullName evidence="3">Uncharacterized protein</fullName>
    </submittedName>
</protein>
<dbReference type="GeneID" id="28994933"/>
<keyword evidence="2" id="KW-1133">Transmembrane helix</keyword>
<evidence type="ECO:0000256" key="2">
    <source>
        <dbReference type="SAM" id="Phobius"/>
    </source>
</evidence>
<dbReference type="AlphaFoldDB" id="A0A162PMD2"/>
<name>A0A162PMD2_PHYB8</name>
<dbReference type="RefSeq" id="XP_018288336.1">
    <property type="nucleotide sequence ID" value="XM_018434027.1"/>
</dbReference>
<feature type="transmembrane region" description="Helical" evidence="2">
    <location>
        <begin position="289"/>
        <end position="310"/>
    </location>
</feature>
<feature type="region of interest" description="Disordered" evidence="1">
    <location>
        <begin position="13"/>
        <end position="103"/>
    </location>
</feature>
<gene>
    <name evidence="3" type="ORF">PHYBLDRAFT_159639</name>
</gene>
<dbReference type="Proteomes" id="UP000077315">
    <property type="component" value="Unassembled WGS sequence"/>
</dbReference>
<evidence type="ECO:0000256" key="1">
    <source>
        <dbReference type="SAM" id="MobiDB-lite"/>
    </source>
</evidence>
<dbReference type="VEuPathDB" id="FungiDB:PHYBLDRAFT_159639"/>
<organism evidence="3 4">
    <name type="scientific">Phycomyces blakesleeanus (strain ATCC 8743b / DSM 1359 / FGSC 10004 / NBRC 33097 / NRRL 1555)</name>
    <dbReference type="NCBI Taxonomy" id="763407"/>
    <lineage>
        <taxon>Eukaryota</taxon>
        <taxon>Fungi</taxon>
        <taxon>Fungi incertae sedis</taxon>
        <taxon>Mucoromycota</taxon>
        <taxon>Mucoromycotina</taxon>
        <taxon>Mucoromycetes</taxon>
        <taxon>Mucorales</taxon>
        <taxon>Phycomycetaceae</taxon>
        <taxon>Phycomyces</taxon>
    </lineage>
</organism>
<dbReference type="InParanoid" id="A0A162PMD2"/>
<keyword evidence="2" id="KW-0812">Transmembrane</keyword>
<keyword evidence="2" id="KW-0472">Membrane</keyword>
<dbReference type="PANTHER" id="PTHR37848">
    <property type="entry name" value="EXPRESSED PROTEIN"/>
    <property type="match status" value="1"/>
</dbReference>
<keyword evidence="4" id="KW-1185">Reference proteome</keyword>
<reference evidence="4" key="1">
    <citation type="submission" date="2015-06" db="EMBL/GenBank/DDBJ databases">
        <title>Expansion of signal transduction pathways in fungi by whole-genome duplication.</title>
        <authorList>
            <consortium name="DOE Joint Genome Institute"/>
            <person name="Corrochano L.M."/>
            <person name="Kuo A."/>
            <person name="Marcet-Houben M."/>
            <person name="Polaino S."/>
            <person name="Salamov A."/>
            <person name="Villalobos J.M."/>
            <person name="Alvarez M.I."/>
            <person name="Avalos J."/>
            <person name="Benito E.P."/>
            <person name="Benoit I."/>
            <person name="Burger G."/>
            <person name="Camino L.P."/>
            <person name="Canovas D."/>
            <person name="Cerda-Olmedo E."/>
            <person name="Cheng J.-F."/>
            <person name="Dominguez A."/>
            <person name="Elias M."/>
            <person name="Eslava A.P."/>
            <person name="Glaser F."/>
            <person name="Grimwood J."/>
            <person name="Gutierrez G."/>
            <person name="Heitman J."/>
            <person name="Henrissat B."/>
            <person name="Iturriaga E.A."/>
            <person name="Lang B.F."/>
            <person name="Lavin J.L."/>
            <person name="Lee S."/>
            <person name="Li W."/>
            <person name="Lindquist E."/>
            <person name="Lopez-Garcia S."/>
            <person name="Luque E.M."/>
            <person name="Marcos A.T."/>
            <person name="Martin J."/>
            <person name="McCluskey K."/>
            <person name="Medina H.R."/>
            <person name="Miralles-Duran A."/>
            <person name="Miyazaki A."/>
            <person name="Munoz-Torres E."/>
            <person name="Oguiza J.A."/>
            <person name="Ohm R."/>
            <person name="Olmedo M."/>
            <person name="Orejas M."/>
            <person name="Ortiz-Castellanos L."/>
            <person name="Pisabarro A.G."/>
            <person name="Rodriguez-Romero J."/>
            <person name="Ruiz-Herrera J."/>
            <person name="Ruiz-Vazquez R."/>
            <person name="Sanz C."/>
            <person name="Schackwitz W."/>
            <person name="Schmutz J."/>
            <person name="Shahriari M."/>
            <person name="Shelest E."/>
            <person name="Silva-Franco F."/>
            <person name="Soanes D."/>
            <person name="Syed K."/>
            <person name="Tagua V.G."/>
            <person name="Talbot N.J."/>
            <person name="Thon M."/>
            <person name="De vries R.P."/>
            <person name="Wiebenga A."/>
            <person name="Yadav J.S."/>
            <person name="Braun E.L."/>
            <person name="Baker S."/>
            <person name="Garre V."/>
            <person name="Horwitz B."/>
            <person name="Torres-Martinez S."/>
            <person name="Idnurm A."/>
            <person name="Herrera-Estrella A."/>
            <person name="Gabaldon T."/>
            <person name="Grigoriev I.V."/>
        </authorList>
    </citation>
    <scope>NUCLEOTIDE SEQUENCE [LARGE SCALE GENOMIC DNA]</scope>
    <source>
        <strain evidence="4">NRRL 1555(-)</strain>
    </source>
</reference>
<dbReference type="EMBL" id="KV440989">
    <property type="protein sequence ID" value="OAD70296.1"/>
    <property type="molecule type" value="Genomic_DNA"/>
</dbReference>
<proteinExistence type="predicted"/>
<dbReference type="OrthoDB" id="203796at2759"/>
<feature type="compositionally biased region" description="Low complexity" evidence="1">
    <location>
        <begin position="14"/>
        <end position="35"/>
    </location>
</feature>
<evidence type="ECO:0000313" key="3">
    <source>
        <dbReference type="EMBL" id="OAD70296.1"/>
    </source>
</evidence>